<proteinExistence type="predicted"/>
<dbReference type="InterPro" id="IPR046700">
    <property type="entry name" value="DUF6570"/>
</dbReference>
<reference evidence="3 4" key="1">
    <citation type="journal article" date="2019" name="Nat. Ecol. Evol.">
        <title>Megaphylogeny resolves global patterns of mushroom evolution.</title>
        <authorList>
            <person name="Varga T."/>
            <person name="Krizsan K."/>
            <person name="Foldi C."/>
            <person name="Dima B."/>
            <person name="Sanchez-Garcia M."/>
            <person name="Sanchez-Ramirez S."/>
            <person name="Szollosi G.J."/>
            <person name="Szarkandi J.G."/>
            <person name="Papp V."/>
            <person name="Albert L."/>
            <person name="Andreopoulos W."/>
            <person name="Angelini C."/>
            <person name="Antonin V."/>
            <person name="Barry K.W."/>
            <person name="Bougher N.L."/>
            <person name="Buchanan P."/>
            <person name="Buyck B."/>
            <person name="Bense V."/>
            <person name="Catcheside P."/>
            <person name="Chovatia M."/>
            <person name="Cooper J."/>
            <person name="Damon W."/>
            <person name="Desjardin D."/>
            <person name="Finy P."/>
            <person name="Geml J."/>
            <person name="Haridas S."/>
            <person name="Hughes K."/>
            <person name="Justo A."/>
            <person name="Karasinski D."/>
            <person name="Kautmanova I."/>
            <person name="Kiss B."/>
            <person name="Kocsube S."/>
            <person name="Kotiranta H."/>
            <person name="LaButti K.M."/>
            <person name="Lechner B.E."/>
            <person name="Liimatainen K."/>
            <person name="Lipzen A."/>
            <person name="Lukacs Z."/>
            <person name="Mihaltcheva S."/>
            <person name="Morgado L.N."/>
            <person name="Niskanen T."/>
            <person name="Noordeloos M.E."/>
            <person name="Ohm R.A."/>
            <person name="Ortiz-Santana B."/>
            <person name="Ovrebo C."/>
            <person name="Racz N."/>
            <person name="Riley R."/>
            <person name="Savchenko A."/>
            <person name="Shiryaev A."/>
            <person name="Soop K."/>
            <person name="Spirin V."/>
            <person name="Szebenyi C."/>
            <person name="Tomsovsky M."/>
            <person name="Tulloss R.E."/>
            <person name="Uehling J."/>
            <person name="Grigoriev I.V."/>
            <person name="Vagvolgyi C."/>
            <person name="Papp T."/>
            <person name="Martin F.M."/>
            <person name="Miettinen O."/>
            <person name="Hibbett D.S."/>
            <person name="Nagy L.G."/>
        </authorList>
    </citation>
    <scope>NUCLEOTIDE SEQUENCE [LARGE SCALE GENOMIC DNA]</scope>
    <source>
        <strain evidence="3 4">CBS 121175</strain>
    </source>
</reference>
<evidence type="ECO:0000313" key="4">
    <source>
        <dbReference type="Proteomes" id="UP000307440"/>
    </source>
</evidence>
<keyword evidence="4" id="KW-1185">Reference proteome</keyword>
<dbReference type="Pfam" id="PF14214">
    <property type="entry name" value="Helitron_like_N"/>
    <property type="match status" value="1"/>
</dbReference>
<protein>
    <submittedName>
        <fullName evidence="3">Uncharacterized protein</fullName>
    </submittedName>
</protein>
<dbReference type="OrthoDB" id="432234at2759"/>
<name>A0A5C3K9F0_COPMA</name>
<organism evidence="3 4">
    <name type="scientific">Coprinopsis marcescibilis</name>
    <name type="common">Agaric fungus</name>
    <name type="synonym">Psathyrella marcescibilis</name>
    <dbReference type="NCBI Taxonomy" id="230819"/>
    <lineage>
        <taxon>Eukaryota</taxon>
        <taxon>Fungi</taxon>
        <taxon>Dikarya</taxon>
        <taxon>Basidiomycota</taxon>
        <taxon>Agaricomycotina</taxon>
        <taxon>Agaricomycetes</taxon>
        <taxon>Agaricomycetidae</taxon>
        <taxon>Agaricales</taxon>
        <taxon>Agaricineae</taxon>
        <taxon>Psathyrellaceae</taxon>
        <taxon>Coprinopsis</taxon>
    </lineage>
</organism>
<dbReference type="Proteomes" id="UP000307440">
    <property type="component" value="Unassembled WGS sequence"/>
</dbReference>
<dbReference type="AlphaFoldDB" id="A0A5C3K9F0"/>
<feature type="domain" description="Helitron helicase-like" evidence="1">
    <location>
        <begin position="408"/>
        <end position="594"/>
    </location>
</feature>
<feature type="non-terminal residue" evidence="3">
    <location>
        <position position="606"/>
    </location>
</feature>
<evidence type="ECO:0000313" key="3">
    <source>
        <dbReference type="EMBL" id="TFK16690.1"/>
    </source>
</evidence>
<evidence type="ECO:0000259" key="2">
    <source>
        <dbReference type="Pfam" id="PF20209"/>
    </source>
</evidence>
<sequence>MVEDTQEDLQQDGPLGPVAVGVDHLVPLSGEEKHAIIREWQETMSPYNFTRQACAVCAGIRFKSDILVVSSHAVDLTLLVNPLLPVHVRPQSYALEEYEGAILCPSGLLDLRKKGDMFICRSCFGDMKESKMPRLALANWLYYGRERLPIGIANDFKQSSVFEKALICRVRKNGICCRFTDTQTTACSGSFFLGSRKVKGNVLLTPLDAPMLNRVLPPTYDTIADTICAIFVSRQPPTRETIKQFRPLLVRKSRVSRLIQFLVVNNPHYGYVDGFGGYSGDNLNALFDGQVGVPSAVHVGHLPSNDAISVATSGYQQDGDVGDLLMENVGFTMGDNTATSYREMTMLALERCLMGKPFIESRAGTEPVPDLKNPYLISWVFPHLDPWGIGGFYHPRRKRVISMEEQLAHLLQTDDSMFENDGEFAFVISNIIRKKRVYTGLRFKVPLSRYATIVDDIFRIDRAVLQDMIHKYRADSAYQPCNDQERFITRVVGSVTPVARNVPGSVAAKIQMRNEIRGLIFKRGSPTLFVTINPSDVHNPLVRVLACRCKSMREVEEVMDMGSTQRVLLASRSPVACALSFDYLIRGFISILLRAGGPKPSRGIYG</sequence>
<evidence type="ECO:0000259" key="1">
    <source>
        <dbReference type="Pfam" id="PF14214"/>
    </source>
</evidence>
<gene>
    <name evidence="3" type="ORF">FA15DRAFT_606569</name>
</gene>
<dbReference type="EMBL" id="ML210668">
    <property type="protein sequence ID" value="TFK16690.1"/>
    <property type="molecule type" value="Genomic_DNA"/>
</dbReference>
<dbReference type="STRING" id="230819.A0A5C3K9F0"/>
<dbReference type="Pfam" id="PF20209">
    <property type="entry name" value="DUF6570"/>
    <property type="match status" value="1"/>
</dbReference>
<accession>A0A5C3K9F0</accession>
<feature type="domain" description="DUF6570" evidence="2">
    <location>
        <begin position="130"/>
        <end position="270"/>
    </location>
</feature>
<dbReference type="InterPro" id="IPR025476">
    <property type="entry name" value="Helitron_helicase-like"/>
</dbReference>